<protein>
    <recommendedName>
        <fullName evidence="5">Secreted protein</fullName>
    </recommendedName>
</protein>
<proteinExistence type="predicted"/>
<accession>A0A101SS75</accession>
<keyword evidence="2" id="KW-0732">Signal</keyword>
<reference evidence="3 4" key="1">
    <citation type="submission" date="2015-10" db="EMBL/GenBank/DDBJ databases">
        <title>Draft genome sequence of Streptomyces griseoruber DSM 40281, type strain for the species Streptomyces griseoruber.</title>
        <authorList>
            <person name="Ruckert C."/>
            <person name="Winkler A."/>
            <person name="Kalinowski J."/>
            <person name="Kampfer P."/>
            <person name="Glaeser S."/>
        </authorList>
    </citation>
    <scope>NUCLEOTIDE SEQUENCE [LARGE SCALE GENOMIC DNA]</scope>
    <source>
        <strain evidence="3 4">DSM 40281</strain>
    </source>
</reference>
<dbReference type="EMBL" id="LMWW01000049">
    <property type="protein sequence ID" value="KUN79235.1"/>
    <property type="molecule type" value="Genomic_DNA"/>
</dbReference>
<organism evidence="3 4">
    <name type="scientific">Streptomyces griseoruber</name>
    <dbReference type="NCBI Taxonomy" id="1943"/>
    <lineage>
        <taxon>Bacteria</taxon>
        <taxon>Bacillati</taxon>
        <taxon>Actinomycetota</taxon>
        <taxon>Actinomycetes</taxon>
        <taxon>Kitasatosporales</taxon>
        <taxon>Streptomycetaceae</taxon>
        <taxon>Streptomyces</taxon>
    </lineage>
</organism>
<feature type="region of interest" description="Disordered" evidence="1">
    <location>
        <begin position="39"/>
        <end position="114"/>
    </location>
</feature>
<feature type="signal peptide" evidence="2">
    <location>
        <begin position="1"/>
        <end position="19"/>
    </location>
</feature>
<dbReference type="STRING" id="1943.AQJ64_29635"/>
<evidence type="ECO:0000256" key="1">
    <source>
        <dbReference type="SAM" id="MobiDB-lite"/>
    </source>
</evidence>
<name>A0A101SS75_9ACTN</name>
<dbReference type="AlphaFoldDB" id="A0A101SS75"/>
<evidence type="ECO:0000313" key="4">
    <source>
        <dbReference type="Proteomes" id="UP000052982"/>
    </source>
</evidence>
<evidence type="ECO:0008006" key="5">
    <source>
        <dbReference type="Google" id="ProtNLM"/>
    </source>
</evidence>
<keyword evidence="4" id="KW-1185">Reference proteome</keyword>
<feature type="chain" id="PRO_5038367205" description="Secreted protein" evidence="2">
    <location>
        <begin position="20"/>
        <end position="114"/>
    </location>
</feature>
<sequence>MLRWAVLLAVLLWALPVCAHGAGEPFAAPVPAVSASAVDGDAQVCPDREHGPGGTHCRPVSAAVAGTTGPLAVPFRPVAEETAPDPAPHSPPSRGTPGAPAPTPDIHQLQVQRT</sequence>
<comment type="caution">
    <text evidence="3">The sequence shown here is derived from an EMBL/GenBank/DDBJ whole genome shotgun (WGS) entry which is preliminary data.</text>
</comment>
<dbReference type="Proteomes" id="UP000052982">
    <property type="component" value="Unassembled WGS sequence"/>
</dbReference>
<gene>
    <name evidence="3" type="ORF">AQJ64_29635</name>
</gene>
<evidence type="ECO:0000256" key="2">
    <source>
        <dbReference type="SAM" id="SignalP"/>
    </source>
</evidence>
<evidence type="ECO:0000313" key="3">
    <source>
        <dbReference type="EMBL" id="KUN79235.1"/>
    </source>
</evidence>